<keyword evidence="1" id="KW-1185">Reference proteome</keyword>
<reference evidence="2" key="1">
    <citation type="submission" date="2024-02" db="UniProtKB">
        <authorList>
            <consortium name="WormBaseParasite"/>
        </authorList>
    </citation>
    <scope>IDENTIFICATION</scope>
</reference>
<proteinExistence type="predicted"/>
<dbReference type="AlphaFoldDB" id="A0AAF3EJF4"/>
<protein>
    <submittedName>
        <fullName evidence="2">Uncharacterized protein</fullName>
    </submittedName>
</protein>
<name>A0AAF3EJF4_9BILA</name>
<dbReference type="WBParaSite" id="MBELARI_LOCUS13909">
    <property type="protein sequence ID" value="MBELARI_LOCUS13909"/>
    <property type="gene ID" value="MBELARI_LOCUS13909"/>
</dbReference>
<sequence length="109" mass="11814">MTIVGRFPLTIFLKSTVLGGVDDREFGIHVDDVEVGDEEMDVEVRLIGLRSKWRVIIPPRKPTGFHMDVGGTNAGGCVVPSITFDFCSIQVGSDCARGWIGCSVFGGIR</sequence>
<organism evidence="1 2">
    <name type="scientific">Mesorhabditis belari</name>
    <dbReference type="NCBI Taxonomy" id="2138241"/>
    <lineage>
        <taxon>Eukaryota</taxon>
        <taxon>Metazoa</taxon>
        <taxon>Ecdysozoa</taxon>
        <taxon>Nematoda</taxon>
        <taxon>Chromadorea</taxon>
        <taxon>Rhabditida</taxon>
        <taxon>Rhabditina</taxon>
        <taxon>Rhabditomorpha</taxon>
        <taxon>Rhabditoidea</taxon>
        <taxon>Rhabditidae</taxon>
        <taxon>Mesorhabditinae</taxon>
        <taxon>Mesorhabditis</taxon>
    </lineage>
</organism>
<dbReference type="Proteomes" id="UP000887575">
    <property type="component" value="Unassembled WGS sequence"/>
</dbReference>
<evidence type="ECO:0000313" key="1">
    <source>
        <dbReference type="Proteomes" id="UP000887575"/>
    </source>
</evidence>
<accession>A0AAF3EJF4</accession>
<evidence type="ECO:0000313" key="2">
    <source>
        <dbReference type="WBParaSite" id="MBELARI_LOCUS13909"/>
    </source>
</evidence>